<sequence length="735" mass="79558">MKASARPLFVATILLGSFLLFLVQPLVARLALPQLGGAPAVWNSAMLVYQALLLGGYAYAHAISRLTIRRQALIHLALMVVALVFLPIALADVPRPSGYEVFWVPLLLVATIGAPFFVVAAQAPLIQRWYAAEPSAGDPYWLYAASNIGSFAGLLSYPLLLEPNLPLAGQSIAWAVGYGVLIVCMALLAWTRWRTPDIAAQGPVEGDDAEPIGWRRIALWLALSAVPSGLMLSTTTHLTTDIVAMPLLWVLPLGLYLLSFVFAFNARSTLGFALARTAPTVILLVGAMAMVSRGADGISIAIAAVLMLFVVATALHRRLYATRPEPARLTLFYLVMSAGGALGGLFAAIVAPLLFDWVWEHPLLVLAAAALLPQTPLVPWMDRLGLSARQRRVARLALVLGAALLGWWMTRAIDAQGDMTVHLLLLAIAALGVLVLGNRWAFLAILLILMLARGGWTTLGESAAGIRERSYFGVYTVRQFDNPPTRVLSHGTTIHGRQFLDPDRRDLPTSYYGPTSGVGLALSAADAIYGDNAAIGVIGLGTGTLACYREPGQRYTFYEIDPMVVDYSRNGVFTYLRDCAPDARIHLGDARLELEGEPAQQYDILAVDAFSSDAIPLHLLTREAMHAYGRALKPDGLMLIHISNRYVNLRPVIAAHALENGWIALMRDDPGDPEQGISASYWVAIASDAVPMAKLLQSSPQTNWIELGDPRGPAWTDDFASILPFLDWGTILGDR</sequence>
<evidence type="ECO:0000256" key="1">
    <source>
        <dbReference type="ARBA" id="ARBA00023115"/>
    </source>
</evidence>
<feature type="transmembrane region" description="Helical" evidence="2">
    <location>
        <begin position="331"/>
        <end position="355"/>
    </location>
</feature>
<feature type="transmembrane region" description="Helical" evidence="2">
    <location>
        <begin position="102"/>
        <end position="120"/>
    </location>
</feature>
<keyword evidence="1" id="KW-0620">Polyamine biosynthesis</keyword>
<dbReference type="RefSeq" id="WP_222824333.1">
    <property type="nucleotide sequence ID" value="NZ_JAHWXP010000002.1"/>
</dbReference>
<dbReference type="CDD" id="cd02440">
    <property type="entry name" value="AdoMet_MTases"/>
    <property type="match status" value="1"/>
</dbReference>
<feature type="transmembrane region" description="Helical" evidence="2">
    <location>
        <begin position="298"/>
        <end position="319"/>
    </location>
</feature>
<accession>A0ABS7PC95</accession>
<keyword evidence="2" id="KW-0472">Membrane</keyword>
<feature type="transmembrane region" description="Helical" evidence="2">
    <location>
        <begin position="172"/>
        <end position="190"/>
    </location>
</feature>
<feature type="transmembrane region" description="Helical" evidence="2">
    <location>
        <begin position="361"/>
        <end position="381"/>
    </location>
</feature>
<feature type="transmembrane region" description="Helical" evidence="2">
    <location>
        <begin position="422"/>
        <end position="449"/>
    </location>
</feature>
<dbReference type="EMBL" id="JAHWXP010000002">
    <property type="protein sequence ID" value="MBY8336676.1"/>
    <property type="molecule type" value="Genomic_DNA"/>
</dbReference>
<dbReference type="NCBIfam" id="NF037959">
    <property type="entry name" value="MFS_SpdSyn"/>
    <property type="match status" value="1"/>
</dbReference>
<feature type="transmembrane region" description="Helical" evidence="2">
    <location>
        <begin position="393"/>
        <end position="410"/>
    </location>
</feature>
<feature type="transmembrane region" description="Helical" evidence="2">
    <location>
        <begin position="247"/>
        <end position="266"/>
    </location>
</feature>
<dbReference type="PANTHER" id="PTHR43317:SF1">
    <property type="entry name" value="THERMOSPERMINE SYNTHASE ACAULIS5"/>
    <property type="match status" value="1"/>
</dbReference>
<reference evidence="3 4" key="1">
    <citation type="submission" date="2021-07" db="EMBL/GenBank/DDBJ databases">
        <title>Alteriqipengyuania abyssalis NZ-12B nov, sp.nov isolated from deep sea sponge in pacific ocean.</title>
        <authorList>
            <person name="Tareen S."/>
            <person name="Wink J."/>
        </authorList>
    </citation>
    <scope>NUCLEOTIDE SEQUENCE [LARGE SCALE GENOMIC DNA]</scope>
    <source>
        <strain evidence="3 4">NZ-12B</strain>
    </source>
</reference>
<feature type="transmembrane region" description="Helical" evidence="2">
    <location>
        <begin position="273"/>
        <end position="292"/>
    </location>
</feature>
<evidence type="ECO:0000313" key="4">
    <source>
        <dbReference type="Proteomes" id="UP000759298"/>
    </source>
</evidence>
<dbReference type="Gene3D" id="3.40.50.150">
    <property type="entry name" value="Vaccinia Virus protein VP39"/>
    <property type="match status" value="1"/>
</dbReference>
<keyword evidence="2" id="KW-0812">Transmembrane</keyword>
<keyword evidence="2" id="KW-1133">Transmembrane helix</keyword>
<name>A0ABS7PC95_9SPHN</name>
<dbReference type="PANTHER" id="PTHR43317">
    <property type="entry name" value="THERMOSPERMINE SYNTHASE ACAULIS5"/>
    <property type="match status" value="1"/>
</dbReference>
<feature type="transmembrane region" description="Helical" evidence="2">
    <location>
        <begin position="40"/>
        <end position="60"/>
    </location>
</feature>
<protein>
    <submittedName>
        <fullName evidence="3">Fused MFS/spermidine synthase</fullName>
    </submittedName>
</protein>
<feature type="transmembrane region" description="Helical" evidence="2">
    <location>
        <begin position="72"/>
        <end position="90"/>
    </location>
</feature>
<evidence type="ECO:0000313" key="3">
    <source>
        <dbReference type="EMBL" id="MBY8336676.1"/>
    </source>
</evidence>
<keyword evidence="4" id="KW-1185">Reference proteome</keyword>
<feature type="transmembrane region" description="Helical" evidence="2">
    <location>
        <begin position="217"/>
        <end position="235"/>
    </location>
</feature>
<dbReference type="InterPro" id="IPR029063">
    <property type="entry name" value="SAM-dependent_MTases_sf"/>
</dbReference>
<evidence type="ECO:0000256" key="2">
    <source>
        <dbReference type="SAM" id="Phobius"/>
    </source>
</evidence>
<proteinExistence type="predicted"/>
<organism evidence="3 4">
    <name type="scientific">Alteriqipengyuania abyssalis</name>
    <dbReference type="NCBI Taxonomy" id="2860200"/>
    <lineage>
        <taxon>Bacteria</taxon>
        <taxon>Pseudomonadati</taxon>
        <taxon>Pseudomonadota</taxon>
        <taxon>Alphaproteobacteria</taxon>
        <taxon>Sphingomonadales</taxon>
        <taxon>Erythrobacteraceae</taxon>
        <taxon>Alteriqipengyuania</taxon>
    </lineage>
</organism>
<comment type="caution">
    <text evidence="3">The sequence shown here is derived from an EMBL/GenBank/DDBJ whole genome shotgun (WGS) entry which is preliminary data.</text>
</comment>
<dbReference type="Proteomes" id="UP000759298">
    <property type="component" value="Unassembled WGS sequence"/>
</dbReference>
<feature type="transmembrane region" description="Helical" evidence="2">
    <location>
        <begin position="140"/>
        <end position="160"/>
    </location>
</feature>
<gene>
    <name evidence="3" type="ORF">KYN89_06410</name>
</gene>
<dbReference type="SUPFAM" id="SSF53335">
    <property type="entry name" value="S-adenosyl-L-methionine-dependent methyltransferases"/>
    <property type="match status" value="1"/>
</dbReference>